<keyword evidence="2" id="KW-1185">Reference proteome</keyword>
<reference evidence="1 2" key="1">
    <citation type="submission" date="2023-03" db="EMBL/GenBank/DDBJ databases">
        <title>Bacillus Genome Sequencing.</title>
        <authorList>
            <person name="Dunlap C."/>
        </authorList>
    </citation>
    <scope>NUCLEOTIDE SEQUENCE [LARGE SCALE GENOMIC DNA]</scope>
    <source>
        <strain evidence="1 2">B-14544</strain>
    </source>
</reference>
<comment type="caution">
    <text evidence="1">The sequence shown here is derived from an EMBL/GenBank/DDBJ whole genome shotgun (WGS) entry which is preliminary data.</text>
</comment>
<proteinExistence type="predicted"/>
<dbReference type="EMBL" id="JARMQG010000084">
    <property type="protein sequence ID" value="MED3562361.1"/>
    <property type="molecule type" value="Genomic_DNA"/>
</dbReference>
<organism evidence="1 2">
    <name type="scientific">Bacillus xiapuensis</name>
    <dbReference type="NCBI Taxonomy" id="2014075"/>
    <lineage>
        <taxon>Bacteria</taxon>
        <taxon>Bacillati</taxon>
        <taxon>Bacillota</taxon>
        <taxon>Bacilli</taxon>
        <taxon>Bacillales</taxon>
        <taxon>Bacillaceae</taxon>
        <taxon>Bacillus</taxon>
    </lineage>
</organism>
<evidence type="ECO:0000313" key="1">
    <source>
        <dbReference type="EMBL" id="MED3562361.1"/>
    </source>
</evidence>
<gene>
    <name evidence="1" type="ORF">P4447_07820</name>
</gene>
<accession>A0ABU6NA54</accession>
<sequence length="72" mass="8637">MFKQLTSKLTNNYNDVPLFYVTFNLNKYKENGVKGSCDLRIHPELKDEYIKNQLNNLVVYIRENYDMEKLSK</sequence>
<dbReference type="Proteomes" id="UP001330749">
    <property type="component" value="Unassembled WGS sequence"/>
</dbReference>
<name>A0ABU6NA54_9BACI</name>
<evidence type="ECO:0000313" key="2">
    <source>
        <dbReference type="Proteomes" id="UP001330749"/>
    </source>
</evidence>
<dbReference type="RefSeq" id="WP_327967276.1">
    <property type="nucleotide sequence ID" value="NZ_JARMQG010000084.1"/>
</dbReference>
<protein>
    <submittedName>
        <fullName evidence="1">Uncharacterized protein</fullName>
    </submittedName>
</protein>